<feature type="compositionally biased region" description="Polar residues" evidence="1">
    <location>
        <begin position="1"/>
        <end position="12"/>
    </location>
</feature>
<dbReference type="HOGENOM" id="CLU_2606374_0_0_1"/>
<sequence length="79" mass="8510">MLTSAASHNFQHSDGADDEDDGTRNDPAIKTIIGFSINPVSTLNAQTYPELSEAEISLAEALPLNRYVGLLDDVHLSLI</sequence>
<evidence type="ECO:0000256" key="1">
    <source>
        <dbReference type="SAM" id="MobiDB-lite"/>
    </source>
</evidence>
<gene>
    <name evidence="2" type="ORF">JAAARDRAFT_528346</name>
</gene>
<dbReference type="Proteomes" id="UP000027265">
    <property type="component" value="Unassembled WGS sequence"/>
</dbReference>
<protein>
    <submittedName>
        <fullName evidence="2">Uncharacterized protein</fullName>
    </submittedName>
</protein>
<dbReference type="InParanoid" id="A0A067Q749"/>
<proteinExistence type="predicted"/>
<evidence type="ECO:0000313" key="3">
    <source>
        <dbReference type="Proteomes" id="UP000027265"/>
    </source>
</evidence>
<dbReference type="AlphaFoldDB" id="A0A067Q749"/>
<dbReference type="EMBL" id="KL197712">
    <property type="protein sequence ID" value="KDQ61970.1"/>
    <property type="molecule type" value="Genomic_DNA"/>
</dbReference>
<name>A0A067Q749_9AGAM</name>
<feature type="region of interest" description="Disordered" evidence="1">
    <location>
        <begin position="1"/>
        <end position="27"/>
    </location>
</feature>
<evidence type="ECO:0000313" key="2">
    <source>
        <dbReference type="EMBL" id="KDQ61970.1"/>
    </source>
</evidence>
<reference evidence="3" key="1">
    <citation type="journal article" date="2014" name="Proc. Natl. Acad. Sci. U.S.A.">
        <title>Extensive sampling of basidiomycete genomes demonstrates inadequacy of the white-rot/brown-rot paradigm for wood decay fungi.</title>
        <authorList>
            <person name="Riley R."/>
            <person name="Salamov A.A."/>
            <person name="Brown D.W."/>
            <person name="Nagy L.G."/>
            <person name="Floudas D."/>
            <person name="Held B.W."/>
            <person name="Levasseur A."/>
            <person name="Lombard V."/>
            <person name="Morin E."/>
            <person name="Otillar R."/>
            <person name="Lindquist E.A."/>
            <person name="Sun H."/>
            <person name="LaButti K.M."/>
            <person name="Schmutz J."/>
            <person name="Jabbour D."/>
            <person name="Luo H."/>
            <person name="Baker S.E."/>
            <person name="Pisabarro A.G."/>
            <person name="Walton J.D."/>
            <person name="Blanchette R.A."/>
            <person name="Henrissat B."/>
            <person name="Martin F."/>
            <person name="Cullen D."/>
            <person name="Hibbett D.S."/>
            <person name="Grigoriev I.V."/>
        </authorList>
    </citation>
    <scope>NUCLEOTIDE SEQUENCE [LARGE SCALE GENOMIC DNA]</scope>
    <source>
        <strain evidence="3">MUCL 33604</strain>
    </source>
</reference>
<organism evidence="2 3">
    <name type="scientific">Jaapia argillacea MUCL 33604</name>
    <dbReference type="NCBI Taxonomy" id="933084"/>
    <lineage>
        <taxon>Eukaryota</taxon>
        <taxon>Fungi</taxon>
        <taxon>Dikarya</taxon>
        <taxon>Basidiomycota</taxon>
        <taxon>Agaricomycotina</taxon>
        <taxon>Agaricomycetes</taxon>
        <taxon>Agaricomycetidae</taxon>
        <taxon>Jaapiales</taxon>
        <taxon>Jaapiaceae</taxon>
        <taxon>Jaapia</taxon>
    </lineage>
</organism>
<accession>A0A067Q749</accession>
<keyword evidence="3" id="KW-1185">Reference proteome</keyword>